<keyword evidence="1" id="KW-0472">Membrane</keyword>
<keyword evidence="1" id="KW-1133">Transmembrane helix</keyword>
<comment type="caution">
    <text evidence="2">The sequence shown here is derived from an EMBL/GenBank/DDBJ whole genome shotgun (WGS) entry which is preliminary data.</text>
</comment>
<keyword evidence="1" id="KW-0812">Transmembrane</keyword>
<protein>
    <recommendedName>
        <fullName evidence="4">DUF4012 domain-containing protein</fullName>
    </recommendedName>
</protein>
<reference evidence="2 3" key="1">
    <citation type="journal article" date="2016" name="Nat. Commun.">
        <title>Thousands of microbial genomes shed light on interconnected biogeochemical processes in an aquifer system.</title>
        <authorList>
            <person name="Anantharaman K."/>
            <person name="Brown C.T."/>
            <person name="Hug L.A."/>
            <person name="Sharon I."/>
            <person name="Castelle C.J."/>
            <person name="Probst A.J."/>
            <person name="Thomas B.C."/>
            <person name="Singh A."/>
            <person name="Wilkins M.J."/>
            <person name="Karaoz U."/>
            <person name="Brodie E.L."/>
            <person name="Williams K.H."/>
            <person name="Hubbard S.S."/>
            <person name="Banfield J.F."/>
        </authorList>
    </citation>
    <scope>NUCLEOTIDE SEQUENCE [LARGE SCALE GENOMIC DNA]</scope>
</reference>
<dbReference type="Proteomes" id="UP000177006">
    <property type="component" value="Unassembled WGS sequence"/>
</dbReference>
<evidence type="ECO:0000313" key="3">
    <source>
        <dbReference type="Proteomes" id="UP000177006"/>
    </source>
</evidence>
<feature type="transmembrane region" description="Helical" evidence="1">
    <location>
        <begin position="46"/>
        <end position="74"/>
    </location>
</feature>
<name>A0A1F5E7F4_9BACT</name>
<dbReference type="InterPro" id="IPR025101">
    <property type="entry name" value="DUF4012"/>
</dbReference>
<dbReference type="EMBL" id="MEZK01000010">
    <property type="protein sequence ID" value="OGD63303.1"/>
    <property type="molecule type" value="Genomic_DNA"/>
</dbReference>
<sequence>MTEGFDKINLPAEAIAEDHTVPNASRFSSVGDKPPKLSPSVKWLKWIGLGLAGLILLLVILLIPVFIVAGPLMISAQKTYASAQAAYTAAKNQDLLTADEKLKETHQGLQETQNQYEKLKWTNFVPGMHWYYQDGEHGLKAALASLEAAQILIGAITPYADVLGFKGQGSFMGGTAEDRIVKMVQTLDKVTPEIDKVAEKITVAEDNMSKINPSRYPVAIKGKPVRENIVQAQELIHGANLAVTDAKPVLSILPEALGYPTGKRYLVIFQNDGELRPTGGFMTAFAVLNVDVGRIKAEKSDDIYGLDRKFGAGLPAPDPIKKYLPLVNTWHLRDMNLSPDYKVSMMTFMENYDKLSGEYKVDGVITLDTEVLKRFVQVLGGIDIPDYGKFTIDNDPRCNIPQIICELEFIVDKPLATMVSNRKSAILGPMMQQILTKAMSSGKNQWGQIFTTGIQLLQEKHILMYFNKDDLQKAAESFSVAGRIKEYDGDYFHINDTNFGGAKSNLYVTQDVEQEIDVATDGTVTKKVTLIYTHPEAADNCNLETGGLCSSGILRDWFRVYVPKGAKLKEALGSEVKVEAKEDLGKTEFEGFFTLRPQSKTKVILTYELPNKLAAGQPYKLLIQKQPGTKENKYKITFGSQVKEFNLDQDKELTFSRE</sequence>
<organism evidence="2 3">
    <name type="scientific">Candidatus Beckwithbacteria bacterium RBG_13_42_9</name>
    <dbReference type="NCBI Taxonomy" id="1797457"/>
    <lineage>
        <taxon>Bacteria</taxon>
        <taxon>Candidatus Beckwithiibacteriota</taxon>
    </lineage>
</organism>
<dbReference type="AlphaFoldDB" id="A0A1F5E7F4"/>
<dbReference type="Pfam" id="PF13196">
    <property type="entry name" value="DUF4012"/>
    <property type="match status" value="1"/>
</dbReference>
<evidence type="ECO:0000256" key="1">
    <source>
        <dbReference type="SAM" id="Phobius"/>
    </source>
</evidence>
<accession>A0A1F5E7F4</accession>
<evidence type="ECO:0000313" key="2">
    <source>
        <dbReference type="EMBL" id="OGD63303.1"/>
    </source>
</evidence>
<evidence type="ECO:0008006" key="4">
    <source>
        <dbReference type="Google" id="ProtNLM"/>
    </source>
</evidence>
<proteinExistence type="predicted"/>
<gene>
    <name evidence="2" type="ORF">A2160_02290</name>
</gene>
<dbReference type="STRING" id="1797457.A2160_02290"/>